<dbReference type="Proteomes" id="UP000257109">
    <property type="component" value="Unassembled WGS sequence"/>
</dbReference>
<dbReference type="EMBL" id="QJKJ01010860">
    <property type="protein sequence ID" value="RDX72567.1"/>
    <property type="molecule type" value="Genomic_DNA"/>
</dbReference>
<feature type="region of interest" description="Disordered" evidence="1">
    <location>
        <begin position="53"/>
        <end position="89"/>
    </location>
</feature>
<dbReference type="AlphaFoldDB" id="A0A371F2P3"/>
<evidence type="ECO:0000313" key="2">
    <source>
        <dbReference type="EMBL" id="RDX72567.1"/>
    </source>
</evidence>
<accession>A0A371F2P3</accession>
<proteinExistence type="predicted"/>
<keyword evidence="3" id="KW-1185">Reference proteome</keyword>
<evidence type="ECO:0000256" key="1">
    <source>
        <dbReference type="SAM" id="MobiDB-lite"/>
    </source>
</evidence>
<sequence>MEMFNLVAKLKSFMLELGEDLIMHLVFHLTSYTLWTIQSKLFKRDKIKNAHFVSTSQNKKRKNIKGATRKESDLGDGGGGSSRLYHILS</sequence>
<organism evidence="2 3">
    <name type="scientific">Mucuna pruriens</name>
    <name type="common">Velvet bean</name>
    <name type="synonym">Dolichos pruriens</name>
    <dbReference type="NCBI Taxonomy" id="157652"/>
    <lineage>
        <taxon>Eukaryota</taxon>
        <taxon>Viridiplantae</taxon>
        <taxon>Streptophyta</taxon>
        <taxon>Embryophyta</taxon>
        <taxon>Tracheophyta</taxon>
        <taxon>Spermatophyta</taxon>
        <taxon>Magnoliopsida</taxon>
        <taxon>eudicotyledons</taxon>
        <taxon>Gunneridae</taxon>
        <taxon>Pentapetalae</taxon>
        <taxon>rosids</taxon>
        <taxon>fabids</taxon>
        <taxon>Fabales</taxon>
        <taxon>Fabaceae</taxon>
        <taxon>Papilionoideae</taxon>
        <taxon>50 kb inversion clade</taxon>
        <taxon>NPAAA clade</taxon>
        <taxon>indigoferoid/millettioid clade</taxon>
        <taxon>Phaseoleae</taxon>
        <taxon>Mucuna</taxon>
    </lineage>
</organism>
<reference evidence="2" key="1">
    <citation type="submission" date="2018-05" db="EMBL/GenBank/DDBJ databases">
        <title>Draft genome of Mucuna pruriens seed.</title>
        <authorList>
            <person name="Nnadi N.E."/>
            <person name="Vos R."/>
            <person name="Hasami M.H."/>
            <person name="Devisetty U.K."/>
            <person name="Aguiy J.C."/>
        </authorList>
    </citation>
    <scope>NUCLEOTIDE SEQUENCE [LARGE SCALE GENOMIC DNA]</scope>
    <source>
        <strain evidence="2">JCA_2017</strain>
    </source>
</reference>
<comment type="caution">
    <text evidence="2">The sequence shown here is derived from an EMBL/GenBank/DDBJ whole genome shotgun (WGS) entry which is preliminary data.</text>
</comment>
<evidence type="ECO:0000313" key="3">
    <source>
        <dbReference type="Proteomes" id="UP000257109"/>
    </source>
</evidence>
<name>A0A371F2P3_MUCPR</name>
<gene>
    <name evidence="2" type="ORF">CR513_47939</name>
</gene>
<protein>
    <submittedName>
        <fullName evidence="2">Uncharacterized protein</fullName>
    </submittedName>
</protein>
<feature type="non-terminal residue" evidence="2">
    <location>
        <position position="1"/>
    </location>
</feature>